<accession>A0A922TN21</accession>
<dbReference type="Pfam" id="PF00781">
    <property type="entry name" value="DAGK_cat"/>
    <property type="match status" value="1"/>
</dbReference>
<dbReference type="AlphaFoldDB" id="A0A922TN21"/>
<dbReference type="GO" id="GO:0005524">
    <property type="term" value="F:ATP binding"/>
    <property type="evidence" value="ECO:0007669"/>
    <property type="project" value="UniProtKB-KW"/>
</dbReference>
<evidence type="ECO:0000313" key="10">
    <source>
        <dbReference type="EMBL" id="KRM37522.1"/>
    </source>
</evidence>
<organism evidence="10 11">
    <name type="scientific">Limosilactobacillus pontis DSM 8475</name>
    <dbReference type="NCBI Taxonomy" id="1423794"/>
    <lineage>
        <taxon>Bacteria</taxon>
        <taxon>Bacillati</taxon>
        <taxon>Bacillota</taxon>
        <taxon>Bacilli</taxon>
        <taxon>Lactobacillales</taxon>
        <taxon>Lactobacillaceae</taxon>
        <taxon>Limosilactobacillus</taxon>
    </lineage>
</organism>
<proteinExistence type="inferred from homology"/>
<comment type="cofactor">
    <cofactor evidence="1">
        <name>Mg(2+)</name>
        <dbReference type="ChEBI" id="CHEBI:18420"/>
    </cofactor>
</comment>
<sequence length="325" mass="36403">MESVNLKKRSKFMKYHFIINPCAGGGKAWTAWHQVQTALAAKPGIQFDHATSQYAGHPRELAIQAVQRGDCDCLVVVGGDGTLHEVITGLIATQQEEPLPVGYIPAGTGNDFARGYGIATEPRQALDQILTNQHPHWINIGHYHDFSRECEGIFLNNFGIGFDAAIVHATNHSRAKAFLNRHHLGTFAYIYKAVRVFFAQPAFRVVVDDDGHQRTFNHAFLLVASNHPYISGGVRIAADQRIDRRELELVVVEKRHWLTLLWAMLMFASGHLVDSRFAHLFRGTQLRYAVTPAQYGQIDGDEPGKPPLDLALDCCSYPLWQTPLW</sequence>
<dbReference type="SMART" id="SM00046">
    <property type="entry name" value="DAGKc"/>
    <property type="match status" value="1"/>
</dbReference>
<protein>
    <recommendedName>
        <fullName evidence="9">DAGKc domain-containing protein</fullName>
    </recommendedName>
</protein>
<dbReference type="Gene3D" id="3.40.50.10330">
    <property type="entry name" value="Probable inorganic polyphosphate/atp-NAD kinase, domain 1"/>
    <property type="match status" value="1"/>
</dbReference>
<dbReference type="PANTHER" id="PTHR12358:SF54">
    <property type="entry name" value="SPHINGOSINE KINASE RELATED PROTEIN"/>
    <property type="match status" value="1"/>
</dbReference>
<evidence type="ECO:0000313" key="11">
    <source>
        <dbReference type="Proteomes" id="UP000051085"/>
    </source>
</evidence>
<evidence type="ECO:0000256" key="2">
    <source>
        <dbReference type="ARBA" id="ARBA00005983"/>
    </source>
</evidence>
<evidence type="ECO:0000259" key="9">
    <source>
        <dbReference type="PROSITE" id="PS50146"/>
    </source>
</evidence>
<evidence type="ECO:0000256" key="1">
    <source>
        <dbReference type="ARBA" id="ARBA00001946"/>
    </source>
</evidence>
<gene>
    <name evidence="10" type="ORF">FD34_GL001272</name>
</gene>
<dbReference type="Proteomes" id="UP000051085">
    <property type="component" value="Unassembled WGS sequence"/>
</dbReference>
<keyword evidence="6" id="KW-0067">ATP-binding</keyword>
<evidence type="ECO:0000256" key="7">
    <source>
        <dbReference type="ARBA" id="ARBA00023209"/>
    </source>
</evidence>
<comment type="caution">
    <text evidence="10">The sequence shown here is derived from an EMBL/GenBank/DDBJ whole genome shotgun (WGS) entry which is preliminary data.</text>
</comment>
<keyword evidence="4" id="KW-0547">Nucleotide-binding</keyword>
<dbReference type="InterPro" id="IPR001206">
    <property type="entry name" value="Diacylglycerol_kinase_cat_dom"/>
</dbReference>
<dbReference type="InterPro" id="IPR045540">
    <property type="entry name" value="YegS/DAGK_C"/>
</dbReference>
<keyword evidence="7" id="KW-0443">Lipid metabolism</keyword>
<keyword evidence="3" id="KW-0808">Transferase</keyword>
<reference evidence="10 11" key="1">
    <citation type="journal article" date="2015" name="Genome Announc.">
        <title>Expanding the biotechnology potential of lactobacilli through comparative genomics of 213 strains and associated genera.</title>
        <authorList>
            <person name="Sun Z."/>
            <person name="Harris H.M."/>
            <person name="McCann A."/>
            <person name="Guo C."/>
            <person name="Argimon S."/>
            <person name="Zhang W."/>
            <person name="Yang X."/>
            <person name="Jeffery I.B."/>
            <person name="Cooney J.C."/>
            <person name="Kagawa T.F."/>
            <person name="Liu W."/>
            <person name="Song Y."/>
            <person name="Salvetti E."/>
            <person name="Wrobel A."/>
            <person name="Rasinkangas P."/>
            <person name="Parkhill J."/>
            <person name="Rea M.C."/>
            <person name="O'Sullivan O."/>
            <person name="Ritari J."/>
            <person name="Douillard F.P."/>
            <person name="Paul Ross R."/>
            <person name="Yang R."/>
            <person name="Briner A.E."/>
            <person name="Felis G.E."/>
            <person name="de Vos W.M."/>
            <person name="Barrangou R."/>
            <person name="Klaenhammer T.R."/>
            <person name="Caufield P.W."/>
            <person name="Cui Y."/>
            <person name="Zhang H."/>
            <person name="O'Toole P.W."/>
        </authorList>
    </citation>
    <scope>NUCLEOTIDE SEQUENCE [LARGE SCALE GENOMIC DNA]</scope>
    <source>
        <strain evidence="10 11">DSM 8475</strain>
    </source>
</reference>
<dbReference type="NCBIfam" id="TIGR00147">
    <property type="entry name" value="YegS/Rv2252/BmrU family lipid kinase"/>
    <property type="match status" value="1"/>
</dbReference>
<dbReference type="GO" id="GO:0008654">
    <property type="term" value="P:phospholipid biosynthetic process"/>
    <property type="evidence" value="ECO:0007669"/>
    <property type="project" value="UniProtKB-KW"/>
</dbReference>
<evidence type="ECO:0000256" key="5">
    <source>
        <dbReference type="ARBA" id="ARBA00022777"/>
    </source>
</evidence>
<comment type="similarity">
    <text evidence="2">Belongs to the diacylglycerol/lipid kinase family.</text>
</comment>
<dbReference type="Gene3D" id="2.60.200.40">
    <property type="match status" value="1"/>
</dbReference>
<dbReference type="PANTHER" id="PTHR12358">
    <property type="entry name" value="SPHINGOSINE KINASE"/>
    <property type="match status" value="1"/>
</dbReference>
<evidence type="ECO:0000256" key="6">
    <source>
        <dbReference type="ARBA" id="ARBA00022840"/>
    </source>
</evidence>
<dbReference type="SUPFAM" id="SSF111331">
    <property type="entry name" value="NAD kinase/diacylglycerol kinase-like"/>
    <property type="match status" value="1"/>
</dbReference>
<dbReference type="InterPro" id="IPR017438">
    <property type="entry name" value="ATP-NAD_kinase_N"/>
</dbReference>
<dbReference type="GO" id="GO:0016301">
    <property type="term" value="F:kinase activity"/>
    <property type="evidence" value="ECO:0007669"/>
    <property type="project" value="UniProtKB-KW"/>
</dbReference>
<dbReference type="InterPro" id="IPR016064">
    <property type="entry name" value="NAD/diacylglycerol_kinase_sf"/>
</dbReference>
<dbReference type="Pfam" id="PF19279">
    <property type="entry name" value="YegS_C"/>
    <property type="match status" value="1"/>
</dbReference>
<keyword evidence="8" id="KW-1208">Phospholipid metabolism</keyword>
<evidence type="ECO:0000256" key="8">
    <source>
        <dbReference type="ARBA" id="ARBA00023264"/>
    </source>
</evidence>
<evidence type="ECO:0000256" key="3">
    <source>
        <dbReference type="ARBA" id="ARBA00022679"/>
    </source>
</evidence>
<evidence type="ECO:0000256" key="4">
    <source>
        <dbReference type="ARBA" id="ARBA00022741"/>
    </source>
</evidence>
<keyword evidence="7" id="KW-0594">Phospholipid biosynthesis</keyword>
<name>A0A922TN21_9LACO</name>
<keyword evidence="5" id="KW-0418">Kinase</keyword>
<keyword evidence="7" id="KW-0444">Lipid biosynthesis</keyword>
<feature type="domain" description="DAGKc" evidence="9">
    <location>
        <begin position="10"/>
        <end position="147"/>
    </location>
</feature>
<dbReference type="PROSITE" id="PS50146">
    <property type="entry name" value="DAGK"/>
    <property type="match status" value="1"/>
</dbReference>
<dbReference type="InterPro" id="IPR005218">
    <property type="entry name" value="Diacylglycerol/lipid_kinase"/>
</dbReference>
<dbReference type="InterPro" id="IPR050187">
    <property type="entry name" value="Lipid_Phosphate_FormReg"/>
</dbReference>
<dbReference type="EMBL" id="AZGO01000030">
    <property type="protein sequence ID" value="KRM37522.1"/>
    <property type="molecule type" value="Genomic_DNA"/>
</dbReference>